<sequence>MMKLREMEMVKTIQMKTQIKYLKENERLREERKRIQTLRKQRSELEQSLFDKETIKNQFDNEEKLREERKRIQTLMNQRSELGQSLFDKETIIINFIINLLENNTITSIKRKQRIQ</sequence>
<organism evidence="2 3">
    <name type="scientific">Dreissena polymorpha</name>
    <name type="common">Zebra mussel</name>
    <name type="synonym">Mytilus polymorpha</name>
    <dbReference type="NCBI Taxonomy" id="45954"/>
    <lineage>
        <taxon>Eukaryota</taxon>
        <taxon>Metazoa</taxon>
        <taxon>Spiralia</taxon>
        <taxon>Lophotrochozoa</taxon>
        <taxon>Mollusca</taxon>
        <taxon>Bivalvia</taxon>
        <taxon>Autobranchia</taxon>
        <taxon>Heteroconchia</taxon>
        <taxon>Euheterodonta</taxon>
        <taxon>Imparidentia</taxon>
        <taxon>Neoheterodontei</taxon>
        <taxon>Myida</taxon>
        <taxon>Dreissenoidea</taxon>
        <taxon>Dreissenidae</taxon>
        <taxon>Dreissena</taxon>
    </lineage>
</organism>
<comment type="caution">
    <text evidence="2">The sequence shown here is derived from an EMBL/GenBank/DDBJ whole genome shotgun (WGS) entry which is preliminary data.</text>
</comment>
<proteinExistence type="predicted"/>
<name>A0A9D4HMM1_DREPO</name>
<evidence type="ECO:0000313" key="3">
    <source>
        <dbReference type="Proteomes" id="UP000828390"/>
    </source>
</evidence>
<dbReference type="Proteomes" id="UP000828390">
    <property type="component" value="Unassembled WGS sequence"/>
</dbReference>
<evidence type="ECO:0000313" key="2">
    <source>
        <dbReference type="EMBL" id="KAH3721986.1"/>
    </source>
</evidence>
<gene>
    <name evidence="2" type="ORF">DPMN_064935</name>
</gene>
<dbReference type="AlphaFoldDB" id="A0A9D4HMM1"/>
<keyword evidence="1" id="KW-0175">Coiled coil</keyword>
<feature type="coiled-coil region" evidence="1">
    <location>
        <begin position="21"/>
        <end position="85"/>
    </location>
</feature>
<reference evidence="2" key="2">
    <citation type="submission" date="2020-11" db="EMBL/GenBank/DDBJ databases">
        <authorList>
            <person name="McCartney M.A."/>
            <person name="Auch B."/>
            <person name="Kono T."/>
            <person name="Mallez S."/>
            <person name="Becker A."/>
            <person name="Gohl D.M."/>
            <person name="Silverstein K.A.T."/>
            <person name="Koren S."/>
            <person name="Bechman K.B."/>
            <person name="Herman A."/>
            <person name="Abrahante J.E."/>
            <person name="Garbe J."/>
        </authorList>
    </citation>
    <scope>NUCLEOTIDE SEQUENCE</scope>
    <source>
        <strain evidence="2">Duluth1</strain>
        <tissue evidence="2">Whole animal</tissue>
    </source>
</reference>
<accession>A0A9D4HMM1</accession>
<evidence type="ECO:0000256" key="1">
    <source>
        <dbReference type="SAM" id="Coils"/>
    </source>
</evidence>
<keyword evidence="3" id="KW-1185">Reference proteome</keyword>
<protein>
    <submittedName>
        <fullName evidence="2">Uncharacterized protein</fullName>
    </submittedName>
</protein>
<dbReference type="EMBL" id="JAIWYP010000013">
    <property type="protein sequence ID" value="KAH3721986.1"/>
    <property type="molecule type" value="Genomic_DNA"/>
</dbReference>
<reference evidence="2" key="1">
    <citation type="journal article" date="2019" name="bioRxiv">
        <title>The Genome of the Zebra Mussel, Dreissena polymorpha: A Resource for Invasive Species Research.</title>
        <authorList>
            <person name="McCartney M.A."/>
            <person name="Auch B."/>
            <person name="Kono T."/>
            <person name="Mallez S."/>
            <person name="Zhang Y."/>
            <person name="Obille A."/>
            <person name="Becker A."/>
            <person name="Abrahante J.E."/>
            <person name="Garbe J."/>
            <person name="Badalamenti J.P."/>
            <person name="Herman A."/>
            <person name="Mangelson H."/>
            <person name="Liachko I."/>
            <person name="Sullivan S."/>
            <person name="Sone E.D."/>
            <person name="Koren S."/>
            <person name="Silverstein K.A.T."/>
            <person name="Beckman K.B."/>
            <person name="Gohl D.M."/>
        </authorList>
    </citation>
    <scope>NUCLEOTIDE SEQUENCE</scope>
    <source>
        <strain evidence="2">Duluth1</strain>
        <tissue evidence="2">Whole animal</tissue>
    </source>
</reference>